<dbReference type="GO" id="GO:0030424">
    <property type="term" value="C:axon"/>
    <property type="evidence" value="ECO:0007669"/>
    <property type="project" value="TreeGrafter"/>
</dbReference>
<dbReference type="SMART" id="SM00409">
    <property type="entry name" value="IG"/>
    <property type="match status" value="3"/>
</dbReference>
<dbReference type="FunFam" id="2.60.40.10:FF:000387">
    <property type="entry name" value="Neuroplastin b"/>
    <property type="match status" value="1"/>
</dbReference>
<feature type="compositionally biased region" description="Pro residues" evidence="19">
    <location>
        <begin position="121"/>
        <end position="137"/>
    </location>
</feature>
<dbReference type="KEGG" id="pcoo:112855526"/>
<feature type="domain" description="Ig-like" evidence="21">
    <location>
        <begin position="385"/>
        <end position="476"/>
    </location>
</feature>
<evidence type="ECO:0000256" key="5">
    <source>
        <dbReference type="ARBA" id="ARBA00022737"/>
    </source>
</evidence>
<dbReference type="GeneID" id="112855526"/>
<keyword evidence="11" id="KW-1015">Disulfide bond</keyword>
<keyword evidence="6" id="KW-0130">Cell adhesion</keyword>
<evidence type="ECO:0000256" key="14">
    <source>
        <dbReference type="ARBA" id="ARBA00034105"/>
    </source>
</evidence>
<protein>
    <recommendedName>
        <fullName evidence="17">Neuroplastin</fullName>
    </recommendedName>
    <alternativeName>
        <fullName evidence="18">Stromal cell-derived receptor 1</fullName>
    </alternativeName>
</protein>
<evidence type="ECO:0000256" key="9">
    <source>
        <dbReference type="ARBA" id="ARBA00023018"/>
    </source>
</evidence>
<evidence type="ECO:0000256" key="15">
    <source>
        <dbReference type="ARBA" id="ARBA00058598"/>
    </source>
</evidence>
<evidence type="ECO:0000256" key="2">
    <source>
        <dbReference type="ARBA" id="ARBA00022475"/>
    </source>
</evidence>
<dbReference type="GO" id="GO:0070593">
    <property type="term" value="P:dendrite self-avoidance"/>
    <property type="evidence" value="ECO:0007669"/>
    <property type="project" value="TreeGrafter"/>
</dbReference>
<dbReference type="Pfam" id="PF07679">
    <property type="entry name" value="I-set"/>
    <property type="match status" value="1"/>
</dbReference>
<dbReference type="GO" id="GO:0007411">
    <property type="term" value="P:axon guidance"/>
    <property type="evidence" value="ECO:0007669"/>
    <property type="project" value="TreeGrafter"/>
</dbReference>
<gene>
    <name evidence="23" type="primary">NPTN</name>
</gene>
<dbReference type="GO" id="GO:0060255">
    <property type="term" value="P:regulation of macromolecule metabolic process"/>
    <property type="evidence" value="ECO:0007669"/>
    <property type="project" value="UniProtKB-ARBA"/>
</dbReference>
<dbReference type="InterPro" id="IPR003598">
    <property type="entry name" value="Ig_sub2"/>
</dbReference>
<keyword evidence="12" id="KW-0325">Glycoprotein</keyword>
<organism evidence="22 23">
    <name type="scientific">Puma concolor</name>
    <name type="common">Mountain lion</name>
    <name type="synonym">Felis concolor</name>
    <dbReference type="NCBI Taxonomy" id="9696"/>
    <lineage>
        <taxon>Eukaryota</taxon>
        <taxon>Metazoa</taxon>
        <taxon>Chordata</taxon>
        <taxon>Craniata</taxon>
        <taxon>Vertebrata</taxon>
        <taxon>Euteleostomi</taxon>
        <taxon>Mammalia</taxon>
        <taxon>Eutheria</taxon>
        <taxon>Laurasiatheria</taxon>
        <taxon>Carnivora</taxon>
        <taxon>Feliformia</taxon>
        <taxon>Felidae</taxon>
        <taxon>Felinae</taxon>
        <taxon>Puma</taxon>
    </lineage>
</organism>
<dbReference type="InterPro" id="IPR036179">
    <property type="entry name" value="Ig-like_dom_sf"/>
</dbReference>
<dbReference type="InterPro" id="IPR003599">
    <property type="entry name" value="Ig_sub"/>
</dbReference>
<name>A0A6P6HHQ6_PUMCO</name>
<feature type="region of interest" description="Disordered" evidence="19">
    <location>
        <begin position="121"/>
        <end position="146"/>
    </location>
</feature>
<dbReference type="GO" id="GO:0051239">
    <property type="term" value="P:regulation of multicellular organismal process"/>
    <property type="evidence" value="ECO:0007669"/>
    <property type="project" value="UniProtKB-ARBA"/>
</dbReference>
<evidence type="ECO:0000313" key="23">
    <source>
        <dbReference type="RefSeq" id="XP_025774958.1"/>
    </source>
</evidence>
<dbReference type="CTD" id="27020"/>
<evidence type="ECO:0000256" key="8">
    <source>
        <dbReference type="ARBA" id="ARBA00022989"/>
    </source>
</evidence>
<dbReference type="GO" id="GO:0014069">
    <property type="term" value="C:postsynaptic density"/>
    <property type="evidence" value="ECO:0007669"/>
    <property type="project" value="UniProtKB-SubCell"/>
</dbReference>
<evidence type="ECO:0000313" key="22">
    <source>
        <dbReference type="Proteomes" id="UP000515131"/>
    </source>
</evidence>
<dbReference type="InterPro" id="IPR013783">
    <property type="entry name" value="Ig-like_fold"/>
</dbReference>
<dbReference type="GO" id="GO:0005886">
    <property type="term" value="C:plasma membrane"/>
    <property type="evidence" value="ECO:0007669"/>
    <property type="project" value="UniProtKB-SubCell"/>
</dbReference>
<comment type="subunit">
    <text evidence="16">Interacts with ATP2B1; this interaction stabilizes ATP2B1 and increases ATPase activity; this interaction controls T cell calcium homeostasis following T cell activation. Interacts with XKR8; promoting its localization at the cell membrane.</text>
</comment>
<evidence type="ECO:0000256" key="4">
    <source>
        <dbReference type="ARBA" id="ARBA00022729"/>
    </source>
</evidence>
<feature type="region of interest" description="Disordered" evidence="19">
    <location>
        <begin position="512"/>
        <end position="545"/>
    </location>
</feature>
<sequence>MGEEEEEKRRKGGHFKRREHERQERQGSIGHREDITMPGKLKHKANQPPQGRDAECEGRQQHSRGRFFSRALPPLLLSRPRPGVKISRGLGAAAVGGGRRRTESSCCCLPRSLLRALARPLPPSPPFPGPGSGPGPGPFAVRSSAGRMSGSSLPSALALSLLLVSGSLLPGPGAAQNAGFVKSPMSETKLTGDAFELYCDVVGSPTPEIQWWYAEVNRAESFRQLWDGARKRRVTVNTAYGSNGVSVLRITRLTLEDSGTYECRASNDPKRNDLRQNPSITWIRAQATISVLQKPRIVTSEEVILRDSPVLPVTLQCNLTSSSHTLTYSYWTKNGVELTATRKNASNMEYRINKPRAEDSGEYHCVYHFVSAPKANATIEVKAAPDITGHKRSENKNEGQDAMMYCKSVGYPHPEWIWRKKENGMPMDIVNTSGRFFIINKENYTELNIVNLQIAEDPGEYECNATNSIGSASVVTILRVRSHLAPLWPFLGILAEIIILVVIIVVYEKRKRPDEVPDDDEPAGPMKTNSTNNHKDKNLRQRNTN</sequence>
<keyword evidence="8 20" id="KW-1133">Transmembrane helix</keyword>
<reference evidence="23" key="1">
    <citation type="submission" date="2025-08" db="UniProtKB">
        <authorList>
            <consortium name="RefSeq"/>
        </authorList>
    </citation>
    <scope>IDENTIFICATION</scope>
    <source>
        <tissue evidence="23">Blood</tissue>
    </source>
</reference>
<keyword evidence="7" id="KW-0524">Neurogenesis</keyword>
<evidence type="ECO:0000256" key="20">
    <source>
        <dbReference type="SAM" id="Phobius"/>
    </source>
</evidence>
<keyword evidence="10 20" id="KW-0472">Membrane</keyword>
<dbReference type="SUPFAM" id="SSF48726">
    <property type="entry name" value="Immunoglobulin"/>
    <property type="match status" value="3"/>
</dbReference>
<dbReference type="SMART" id="SM00408">
    <property type="entry name" value="IGc2"/>
    <property type="match status" value="2"/>
</dbReference>
<evidence type="ECO:0000256" key="19">
    <source>
        <dbReference type="SAM" id="MobiDB-lite"/>
    </source>
</evidence>
<dbReference type="PANTHER" id="PTHR10075">
    <property type="entry name" value="BASIGIN RELATED"/>
    <property type="match status" value="1"/>
</dbReference>
<dbReference type="GO" id="GO:0050804">
    <property type="term" value="P:modulation of chemical synaptic transmission"/>
    <property type="evidence" value="ECO:0007669"/>
    <property type="project" value="UniProtKB-ARBA"/>
</dbReference>
<dbReference type="AlphaFoldDB" id="A0A6P6HHQ6"/>
<evidence type="ECO:0000256" key="10">
    <source>
        <dbReference type="ARBA" id="ARBA00023136"/>
    </source>
</evidence>
<keyword evidence="9" id="KW-0770">Synapse</keyword>
<evidence type="ECO:0000256" key="12">
    <source>
        <dbReference type="ARBA" id="ARBA00023180"/>
    </source>
</evidence>
<evidence type="ECO:0000256" key="6">
    <source>
        <dbReference type="ARBA" id="ARBA00022889"/>
    </source>
</evidence>
<dbReference type="GO" id="GO:0098632">
    <property type="term" value="F:cell-cell adhesion mediator activity"/>
    <property type="evidence" value="ECO:0007669"/>
    <property type="project" value="TreeGrafter"/>
</dbReference>
<dbReference type="Pfam" id="PF13927">
    <property type="entry name" value="Ig_3"/>
    <property type="match status" value="1"/>
</dbReference>
<evidence type="ECO:0000256" key="11">
    <source>
        <dbReference type="ARBA" id="ARBA00023157"/>
    </source>
</evidence>
<feature type="domain" description="Ig-like" evidence="21">
    <location>
        <begin position="295"/>
        <end position="382"/>
    </location>
</feature>
<evidence type="ECO:0000256" key="17">
    <source>
        <dbReference type="ARBA" id="ARBA00069991"/>
    </source>
</evidence>
<feature type="compositionally biased region" description="Basic and acidic residues" evidence="19">
    <location>
        <begin position="18"/>
        <end position="35"/>
    </location>
</feature>
<evidence type="ECO:0000256" key="3">
    <source>
        <dbReference type="ARBA" id="ARBA00022692"/>
    </source>
</evidence>
<dbReference type="GO" id="GO:0030425">
    <property type="term" value="C:dendrite"/>
    <property type="evidence" value="ECO:0007669"/>
    <property type="project" value="UniProtKB-ARBA"/>
</dbReference>
<dbReference type="FunFam" id="2.60.40.10:FF:000385">
    <property type="entry name" value="Neuroplastin a"/>
    <property type="match status" value="1"/>
</dbReference>
<dbReference type="InterPro" id="IPR007110">
    <property type="entry name" value="Ig-like_dom"/>
</dbReference>
<evidence type="ECO:0000256" key="7">
    <source>
        <dbReference type="ARBA" id="ARBA00022902"/>
    </source>
</evidence>
<dbReference type="PROSITE" id="PS50835">
    <property type="entry name" value="IG_LIKE"/>
    <property type="match status" value="3"/>
</dbReference>
<dbReference type="Gene3D" id="2.60.40.10">
    <property type="entry name" value="Immunoglobulins"/>
    <property type="match status" value="3"/>
</dbReference>
<keyword evidence="4" id="KW-0732">Signal</keyword>
<evidence type="ECO:0000256" key="18">
    <source>
        <dbReference type="ARBA" id="ARBA00081203"/>
    </source>
</evidence>
<dbReference type="RefSeq" id="XP_025774958.1">
    <property type="nucleotide sequence ID" value="XM_025919173.1"/>
</dbReference>
<dbReference type="InterPro" id="IPR013098">
    <property type="entry name" value="Ig_I-set"/>
</dbReference>
<evidence type="ECO:0000256" key="13">
    <source>
        <dbReference type="ARBA" id="ARBA00023319"/>
    </source>
</evidence>
<evidence type="ECO:0000256" key="16">
    <source>
        <dbReference type="ARBA" id="ARBA00062520"/>
    </source>
</evidence>
<keyword evidence="3 20" id="KW-0812">Transmembrane</keyword>
<evidence type="ECO:0000259" key="21">
    <source>
        <dbReference type="PROSITE" id="PS50835"/>
    </source>
</evidence>
<feature type="region of interest" description="Disordered" evidence="19">
    <location>
        <begin position="1"/>
        <end position="70"/>
    </location>
</feature>
<feature type="transmembrane region" description="Helical" evidence="20">
    <location>
        <begin position="487"/>
        <end position="507"/>
    </location>
</feature>
<accession>A0A6P6HHQ6</accession>
<keyword evidence="13" id="KW-0393">Immunoglobulin domain</keyword>
<keyword evidence="5" id="KW-0677">Repeat</keyword>
<feature type="domain" description="Ig-like" evidence="21">
    <location>
        <begin position="172"/>
        <end position="281"/>
    </location>
</feature>
<dbReference type="Proteomes" id="UP000515131">
    <property type="component" value="Unplaced"/>
</dbReference>
<comment type="subcellular location">
    <subcellularLocation>
        <location evidence="1">Cell membrane</location>
        <topology evidence="1">Single-pass type I membrane protein</topology>
    </subcellularLocation>
    <subcellularLocation>
        <location evidence="14">Postsynaptic density</location>
    </subcellularLocation>
</comment>
<keyword evidence="22" id="KW-1185">Reference proteome</keyword>
<dbReference type="PANTHER" id="PTHR10075:SF108">
    <property type="entry name" value="NEUROPLASTIN"/>
    <property type="match status" value="1"/>
</dbReference>
<dbReference type="GO" id="GO:0007156">
    <property type="term" value="P:homophilic cell adhesion via plasma membrane adhesion molecules"/>
    <property type="evidence" value="ECO:0007669"/>
    <property type="project" value="TreeGrafter"/>
</dbReference>
<comment type="function">
    <text evidence="15">Probable homophilic and heterophilic cell adhesion molecule involved in long term potentiation at hippocampal excitatory synapses through activation of p38MAPK. May also regulate neurite outgrowth by activating the FGFR1 signaling pathway. May play a role in synaptic plasticity. Also acts as a chaperone for ATP2B1; stabilizes ATP2B1 and increases its ATPase activity. Promotes localization of XKR8 at the cell membrane.</text>
</comment>
<evidence type="ECO:0000256" key="1">
    <source>
        <dbReference type="ARBA" id="ARBA00004251"/>
    </source>
</evidence>
<keyword evidence="2" id="KW-1003">Cell membrane</keyword>
<proteinExistence type="predicted"/>
<dbReference type="FunFam" id="2.60.40.10:FF:000291">
    <property type="entry name" value="Neuroplastin b"/>
    <property type="match status" value="1"/>
</dbReference>